<dbReference type="PANTHER" id="PTHR21597">
    <property type="entry name" value="THO2 PROTEIN"/>
    <property type="match status" value="1"/>
</dbReference>
<feature type="compositionally biased region" description="Polar residues" evidence="5">
    <location>
        <begin position="70"/>
        <end position="87"/>
    </location>
</feature>
<dbReference type="GO" id="GO:0006406">
    <property type="term" value="P:mRNA export from nucleus"/>
    <property type="evidence" value="ECO:0007669"/>
    <property type="project" value="InterPro"/>
</dbReference>
<keyword evidence="10" id="KW-1185">Reference proteome</keyword>
<keyword evidence="4" id="KW-0539">Nucleus</keyword>
<feature type="compositionally biased region" description="Basic and acidic residues" evidence="5">
    <location>
        <begin position="1814"/>
        <end position="1828"/>
    </location>
</feature>
<comment type="subcellular location">
    <subcellularLocation>
        <location evidence="1">Nucleus</location>
    </subcellularLocation>
</comment>
<feature type="compositionally biased region" description="Basic and acidic residues" evidence="5">
    <location>
        <begin position="1837"/>
        <end position="1853"/>
    </location>
</feature>
<dbReference type="Proteomes" id="UP000887226">
    <property type="component" value="Unassembled WGS sequence"/>
</dbReference>
<dbReference type="OrthoDB" id="29024at2759"/>
<protein>
    <recommendedName>
        <fullName evidence="3">THO complex subunit 2</fullName>
    </recommendedName>
</protein>
<feature type="compositionally biased region" description="Basic and acidic residues" evidence="5">
    <location>
        <begin position="2255"/>
        <end position="2299"/>
    </location>
</feature>
<feature type="compositionally biased region" description="Low complexity" evidence="5">
    <location>
        <begin position="2018"/>
        <end position="2038"/>
    </location>
</feature>
<feature type="compositionally biased region" description="Basic and acidic residues" evidence="5">
    <location>
        <begin position="1751"/>
        <end position="1768"/>
    </location>
</feature>
<feature type="compositionally biased region" description="Basic residues" evidence="5">
    <location>
        <begin position="1"/>
        <end position="11"/>
    </location>
</feature>
<feature type="compositionally biased region" description="Low complexity" evidence="5">
    <location>
        <begin position="2106"/>
        <end position="2117"/>
    </location>
</feature>
<evidence type="ECO:0000256" key="1">
    <source>
        <dbReference type="ARBA" id="ARBA00004123"/>
    </source>
</evidence>
<feature type="compositionally biased region" description="Basic and acidic residues" evidence="5">
    <location>
        <begin position="1965"/>
        <end position="1975"/>
    </location>
</feature>
<reference evidence="9" key="1">
    <citation type="journal article" date="2021" name="IMA Fungus">
        <title>Genomic characterization of three marine fungi, including Emericellopsis atlantica sp. nov. with signatures of a generalist lifestyle and marine biomass degradation.</title>
        <authorList>
            <person name="Hagestad O.C."/>
            <person name="Hou L."/>
            <person name="Andersen J.H."/>
            <person name="Hansen E.H."/>
            <person name="Altermark B."/>
            <person name="Li C."/>
            <person name="Kuhnert E."/>
            <person name="Cox R.J."/>
            <person name="Crous P.W."/>
            <person name="Spatafora J.W."/>
            <person name="Lail K."/>
            <person name="Amirebrahimi M."/>
            <person name="Lipzen A."/>
            <person name="Pangilinan J."/>
            <person name="Andreopoulos W."/>
            <person name="Hayes R.D."/>
            <person name="Ng V."/>
            <person name="Grigoriev I.V."/>
            <person name="Jackson S.A."/>
            <person name="Sutton T.D.S."/>
            <person name="Dobson A.D.W."/>
            <person name="Rama T."/>
        </authorList>
    </citation>
    <scope>NUCLEOTIDE SEQUENCE</scope>
    <source>
        <strain evidence="9">TRa3180A</strain>
    </source>
</reference>
<dbReference type="Pfam" id="PF16134">
    <property type="entry name" value="THOC2_N"/>
    <property type="match status" value="1"/>
</dbReference>
<accession>A0A9P7YX94</accession>
<dbReference type="InterPro" id="IPR021418">
    <property type="entry name" value="THO_THOC2_C"/>
</dbReference>
<dbReference type="GO" id="GO:0000445">
    <property type="term" value="C:THO complex part of transcription export complex"/>
    <property type="evidence" value="ECO:0007669"/>
    <property type="project" value="TreeGrafter"/>
</dbReference>
<sequence length="2409" mass="265336">MAPGGGKRKRERASDGGDNRPSPHRPQNTNLGRHDARPDRPDMGNRRLSRGGQGSQGNQRGQGRRESNQDNTSPRVSSTATPVSGTMSPPPKPSSVATPSVPSIEPPTLIVRRTPDPFDYEFLTDERVALWHTTGKQEVIDSGRAARDSSEPTAQIDLLMIFQELARAAIDVRVDAAQAGACVKDIIGFAMALDDEDRASGSVEAQDILIDVLSMIAEAEPGASDQKSKRFPSELRVFAAATSISPEILRQKMDGAMLQNLGLTRDTFIRVGIRQATHLLYRQANYNLLREESEGYSKLITELYSTATNSPPSGSVAEETFEKVKGLIGTFDLDVGRVLDITMDVLANLLIKHHRFFIKLLRVSSWWPRNAGKDGVADCVGLPTWALPTSPHWLRKEEEIEAVKQQRAICDPVFWERAREIGIDAYYELAGRKLVDPETKQKLLNGNLDDNDRQWIEETGTLVPPGNRTAAQLLGFKLQFYSSAAFLPRGKDEELPKNLIYMAALLIKVGFISLRDLYDHLWPFDEDMEAVREARLKELDEKERASRGGGGINALTMAAPLVDDTLPSGGRSRDFATKTETKDAPAEKEASRTEDQKVELLQHLLTIGAMPESLYIIGRFPWIFEAYPELFPLIHRIISHSINDLYEQSRPVSDHDIFVTPKKIPTEDQPIKGQVKVAPMATRKTLRWPFADKHDASNEGTSYKYYLEEWADDLPKCQTVDDMFTLCSTLVNLSGVNIGRDPSLLSKISRIGAASLSSDRSQSNLDRWQDLLKRLLVPALSLTTSNASAVGDIWELLSFYPIPTRFSIYAEWNEGQISRLPPMKTAFSRTTYETLQIMKRISKDNVTVMAKALAKVAFASPGVVFKVALGQIESYDNLVKVVVKCADHFTKLGYDVLVWSLVSSLGGKGRNRNSSENSLLVSKWLKSLSQFSGEVFTKHSDMGISPVLQYVNNQLYRGNAEDLLILEDLMSGLAGIVPATNFNDTQLSGMTGGPLLRRITLIRAEDKRFTLKSSCARLMKALVDTNIAGPLLVSMAQHRQANIYNMLDEDSNVKVLGTMFDNITVTLFQYLDLLRSNMSEEEFDSHVPYIPELLTEYGVDPTIAFMIGRTSFAYRMAIYKEASPASLEEPTSNSPSASGSISPEITAGLPAHEVLEPLIAAVKASQPMSTWKNFTPEFYVTFWTTTLTELASPQPLYASLAKELTKAHGRLSGELAAKGKEEKDALLEEAGTQHTYSRKARARLNSRGSEWFDVSSKPDAISESVLQKCILPRALLSQTDADYCFRMVRFLHENAPTFRTLSLYVKLFRANRLRSIIFSCTETEAKHFGRFLRLVLADLARWHASATVYEKEAWGPSGKPRLHGFAKSIGIDGAPTAMLPHDTPPEASTDGKPKPPVGFKSLLLMWHKGLNNAIRDCLSGTDYMHIRNAINVLQEVMDVFPAVNFMGAGFINQLEVIHEREKEQKREDLALSSNACLAQLKGKASKWVIVQAFGSNLGNSANGGTSKLQESPQSLISNLKPTAPEFKPLSPARLAGASTRRPTTIEIEDGEVDDKAAIVKITVVRGKESTMVPSTTSNEKPLAPTKAPTEPAPKSDVLARREQHLREQREKQASATSTANGRMDSRNHPSSLAERGNLSLPTRPDVPIPSSHRAGHSSLDRNAPPRHSDRRDGRDMRDGRDLRVSRENRPLELNRPDRPTDRPRDFPGTDRRGAEPDARDFTRGSDRSAGRDRIRDPPPQWAADPAVKNQETLRSDEIKAESSGRLSRDVSMPPPRVTAPHVDRGPSVNSERVEIINPQRAALITGGSDLPLSDARRSLREEPRDRNSSRPQSPRRHGSDRDHGDRRREDRSSRNGTGDSSRDAPHSRQRLDESFPPPAGPRNDRTTDNGNDRNGPNDRPREEAEFQPSTAPARPIDPDHGRLNSNARQPDPNFGRLNPSSPTEIPSGPRDRNLRGNRNSSAQQSRRDERSERAPEIPQHASTPTTPIDIPTGPSSGRHGGPSHNRRTVSGQFDGGVSAAPSSAVAAISAPASNSAAPTIHPSRLAHLPQNMSVASAPGPAIHPDRMGSLRSDPRQHPAPPANNVTNSRTRPAMPSVVTNGPPSGPRGSSQPSPLSGGSNGLTAPTGPASSSDRRNGPGGPARQLRGINSTLQQAGQQNDPNGVRIRGRGARMGGPFYENSQVSAPTTPTIPPPPPPPPPGPPIQRPDLTRELINPQRVDLIAGIAPGPDERDRQRDGRRGHGSGRHNRQSPGLDRGREPNRDDGMPPREHGNRRDSVRTEPRGDVPDRDRHMPRDPARELIPGGRDIGIAGMAARTGERGRERERERDPRDGSRHGRERDGPRVDAGGYTSSDRGGRDAERGGRHRGETRGEDRRDSRGGPKGEEPGSGRKRHGEHTSDRGREKRPKH</sequence>
<feature type="domain" description="THO complex subunitTHOC2 N-terminal" evidence="7">
    <location>
        <begin position="853"/>
        <end position="929"/>
    </location>
</feature>
<proteinExistence type="inferred from homology"/>
<feature type="compositionally biased region" description="Basic and acidic residues" evidence="5">
    <location>
        <begin position="2229"/>
        <end position="2240"/>
    </location>
</feature>
<feature type="region of interest" description="Disordered" evidence="5">
    <location>
        <begin position="563"/>
        <end position="594"/>
    </location>
</feature>
<feature type="compositionally biased region" description="Basic and acidic residues" evidence="5">
    <location>
        <begin position="1597"/>
        <end position="1612"/>
    </location>
</feature>
<feature type="region of interest" description="Disordered" evidence="5">
    <location>
        <begin position="1569"/>
        <end position="2409"/>
    </location>
</feature>
<comment type="similarity">
    <text evidence="2">Belongs to the THOC2 family.</text>
</comment>
<evidence type="ECO:0000313" key="10">
    <source>
        <dbReference type="Proteomes" id="UP000887226"/>
    </source>
</evidence>
<name>A0A9P7YX94_9HELO</name>
<dbReference type="GO" id="GO:0006397">
    <property type="term" value="P:mRNA processing"/>
    <property type="evidence" value="ECO:0007669"/>
    <property type="project" value="InterPro"/>
</dbReference>
<dbReference type="InterPro" id="IPR040007">
    <property type="entry name" value="Tho2"/>
</dbReference>
<dbReference type="EMBL" id="MU254280">
    <property type="protein sequence ID" value="KAG9241052.1"/>
    <property type="molecule type" value="Genomic_DNA"/>
</dbReference>
<dbReference type="Pfam" id="PF11732">
    <property type="entry name" value="Thoc2"/>
    <property type="match status" value="1"/>
</dbReference>
<evidence type="ECO:0000259" key="6">
    <source>
        <dbReference type="Pfam" id="PF11262"/>
    </source>
</evidence>
<dbReference type="InterPro" id="IPR032302">
    <property type="entry name" value="THOC2_N"/>
</dbReference>
<organism evidence="9 10">
    <name type="scientific">Calycina marina</name>
    <dbReference type="NCBI Taxonomy" id="1763456"/>
    <lineage>
        <taxon>Eukaryota</taxon>
        <taxon>Fungi</taxon>
        <taxon>Dikarya</taxon>
        <taxon>Ascomycota</taxon>
        <taxon>Pezizomycotina</taxon>
        <taxon>Leotiomycetes</taxon>
        <taxon>Helotiales</taxon>
        <taxon>Pezizellaceae</taxon>
        <taxon>Calycina</taxon>
    </lineage>
</organism>
<feature type="compositionally biased region" description="Polar residues" evidence="5">
    <location>
        <begin position="2147"/>
        <end position="2161"/>
    </location>
</feature>
<feature type="region of interest" description="Disordered" evidence="5">
    <location>
        <begin position="1"/>
        <end position="112"/>
    </location>
</feature>
<feature type="domain" description="THO complex subunit 2 N-terminal" evidence="8">
    <location>
        <begin position="123"/>
        <end position="851"/>
    </location>
</feature>
<feature type="compositionally biased region" description="Basic and acidic residues" evidence="5">
    <location>
        <begin position="32"/>
        <end position="45"/>
    </location>
</feature>
<evidence type="ECO:0000259" key="8">
    <source>
        <dbReference type="Pfam" id="PF16134"/>
    </source>
</evidence>
<dbReference type="PANTHER" id="PTHR21597:SF0">
    <property type="entry name" value="THO COMPLEX SUBUNIT 2"/>
    <property type="match status" value="1"/>
</dbReference>
<feature type="compositionally biased region" description="Basic and acidic residues" evidence="5">
    <location>
        <begin position="2317"/>
        <end position="2344"/>
    </location>
</feature>
<feature type="compositionally biased region" description="Basic and acidic residues" evidence="5">
    <location>
        <begin position="1860"/>
        <end position="1873"/>
    </location>
</feature>
<feature type="compositionally biased region" description="Basic and acidic residues" evidence="5">
    <location>
        <begin position="2063"/>
        <end position="2076"/>
    </location>
</feature>
<comment type="caution">
    <text evidence="9">The sequence shown here is derived from an EMBL/GenBank/DDBJ whole genome shotgun (WGS) entry which is preliminary data.</text>
</comment>
<evidence type="ECO:0000256" key="5">
    <source>
        <dbReference type="SAM" id="MobiDB-lite"/>
    </source>
</evidence>
<feature type="compositionally biased region" description="Basic and acidic residues" evidence="5">
    <location>
        <begin position="2355"/>
        <end position="2389"/>
    </location>
</feature>
<evidence type="ECO:0000259" key="7">
    <source>
        <dbReference type="Pfam" id="PF11732"/>
    </source>
</evidence>
<evidence type="ECO:0000256" key="4">
    <source>
        <dbReference type="ARBA" id="ARBA00023242"/>
    </source>
</evidence>
<gene>
    <name evidence="9" type="ORF">BJ878DRAFT_559022</name>
</gene>
<feature type="domain" description="THO complex subunitTHOC2 C-terminal" evidence="6">
    <location>
        <begin position="1171"/>
        <end position="1480"/>
    </location>
</feature>
<feature type="compositionally biased region" description="Pro residues" evidence="5">
    <location>
        <begin position="2189"/>
        <end position="2205"/>
    </location>
</feature>
<feature type="compositionally biased region" description="Basic and acidic residues" evidence="5">
    <location>
        <begin position="571"/>
        <end position="594"/>
    </location>
</feature>
<evidence type="ECO:0000256" key="3">
    <source>
        <dbReference type="ARBA" id="ARBA00019596"/>
    </source>
</evidence>
<feature type="compositionally biased region" description="Low complexity" evidence="5">
    <location>
        <begin position="1982"/>
        <end position="1997"/>
    </location>
</feature>
<evidence type="ECO:0000256" key="2">
    <source>
        <dbReference type="ARBA" id="ARBA00007857"/>
    </source>
</evidence>
<dbReference type="GO" id="GO:0003729">
    <property type="term" value="F:mRNA binding"/>
    <property type="evidence" value="ECO:0007669"/>
    <property type="project" value="TreeGrafter"/>
</dbReference>
<dbReference type="InterPro" id="IPR021726">
    <property type="entry name" value="THO_THOC2_N"/>
</dbReference>
<feature type="compositionally biased region" description="Low complexity" evidence="5">
    <location>
        <begin position="1580"/>
        <end position="1594"/>
    </location>
</feature>
<dbReference type="Pfam" id="PF11262">
    <property type="entry name" value="Tho2"/>
    <property type="match status" value="1"/>
</dbReference>
<feature type="compositionally biased region" description="Basic and acidic residues" evidence="5">
    <location>
        <begin position="1882"/>
        <end position="1904"/>
    </location>
</feature>
<evidence type="ECO:0000313" key="9">
    <source>
        <dbReference type="EMBL" id="KAG9241052.1"/>
    </source>
</evidence>
<feature type="compositionally biased region" description="Basic and acidic residues" evidence="5">
    <location>
        <begin position="1666"/>
        <end position="1736"/>
    </location>
</feature>